<dbReference type="PRINTS" id="PR00455">
    <property type="entry name" value="HTHTETR"/>
</dbReference>
<evidence type="ECO:0000259" key="3">
    <source>
        <dbReference type="PROSITE" id="PS50977"/>
    </source>
</evidence>
<reference evidence="4 5" key="1">
    <citation type="submission" date="2020-04" db="EMBL/GenBank/DDBJ databases">
        <title>Molecular characterization of pseudomonads from Agaricus bisporus reveal novel blotch 2 pathogens in Western Europe.</title>
        <authorList>
            <person name="Taparia T."/>
            <person name="Krijger M."/>
            <person name="Haynes E."/>
            <person name="Elpinstone J.G."/>
            <person name="Noble R."/>
            <person name="Van Der Wolf J."/>
        </authorList>
    </citation>
    <scope>NUCLEOTIDE SEQUENCE [LARGE SCALE GENOMIC DNA]</scope>
    <source>
        <strain evidence="4 5">IPO3781</strain>
    </source>
</reference>
<dbReference type="InterPro" id="IPR040804">
    <property type="entry name" value="TetR_C_18"/>
</dbReference>
<comment type="caution">
    <text evidence="4">The sequence shown here is derived from an EMBL/GenBank/DDBJ whole genome shotgun (WGS) entry which is preliminary data.</text>
</comment>
<organism evidence="4 5">
    <name type="scientific">Pseudomonas yamanorum</name>
    <dbReference type="NCBI Taxonomy" id="515393"/>
    <lineage>
        <taxon>Bacteria</taxon>
        <taxon>Pseudomonadati</taxon>
        <taxon>Pseudomonadota</taxon>
        <taxon>Gammaproteobacteria</taxon>
        <taxon>Pseudomonadales</taxon>
        <taxon>Pseudomonadaceae</taxon>
        <taxon>Pseudomonas</taxon>
    </lineage>
</organism>
<keyword evidence="1 2" id="KW-0238">DNA-binding</keyword>
<sequence>MTDRQTSQISSRKEPKQARSTELVSAILEAAIQVLAKEGASRFTTARVAEKAGVSVGSVYQYFPNKAAILFRLQTDEWQQTSQMLSRILEDVSQPPLERLRTLVHAFIRSECEEAQMRVALSDAAPLYRDAPEAHEVRAEGQNIFQTFMFELLPQVPEATRVLACDLIATTFSSVAKEFSGRPRTEVQIAAYADAMADMFSAYVTVLNQTAR</sequence>
<dbReference type="PROSITE" id="PS50977">
    <property type="entry name" value="HTH_TETR_2"/>
    <property type="match status" value="1"/>
</dbReference>
<dbReference type="EMBL" id="JACARF010000025">
    <property type="protein sequence ID" value="NWE78057.1"/>
    <property type="molecule type" value="Genomic_DNA"/>
</dbReference>
<dbReference type="RefSeq" id="WP_177115362.1">
    <property type="nucleotide sequence ID" value="NZ_JACAOQ010000027.1"/>
</dbReference>
<dbReference type="Pfam" id="PF00440">
    <property type="entry name" value="TetR_N"/>
    <property type="match status" value="1"/>
</dbReference>
<dbReference type="InterPro" id="IPR050109">
    <property type="entry name" value="HTH-type_TetR-like_transc_reg"/>
</dbReference>
<dbReference type="InterPro" id="IPR001647">
    <property type="entry name" value="HTH_TetR"/>
</dbReference>
<dbReference type="PANTHER" id="PTHR30055">
    <property type="entry name" value="HTH-TYPE TRANSCRIPTIONAL REGULATOR RUTR"/>
    <property type="match status" value="1"/>
</dbReference>
<dbReference type="AlphaFoldDB" id="A0A7Y8K6M9"/>
<dbReference type="Gene3D" id="1.10.357.10">
    <property type="entry name" value="Tetracycline Repressor, domain 2"/>
    <property type="match status" value="1"/>
</dbReference>
<evidence type="ECO:0000256" key="2">
    <source>
        <dbReference type="PROSITE-ProRule" id="PRU00335"/>
    </source>
</evidence>
<dbReference type="Proteomes" id="UP000537188">
    <property type="component" value="Unassembled WGS sequence"/>
</dbReference>
<feature type="DNA-binding region" description="H-T-H motif" evidence="2">
    <location>
        <begin position="44"/>
        <end position="63"/>
    </location>
</feature>
<dbReference type="SUPFAM" id="SSF46689">
    <property type="entry name" value="Homeodomain-like"/>
    <property type="match status" value="1"/>
</dbReference>
<dbReference type="Pfam" id="PF17923">
    <property type="entry name" value="TetR_C_18"/>
    <property type="match status" value="1"/>
</dbReference>
<proteinExistence type="predicted"/>
<evidence type="ECO:0000256" key="1">
    <source>
        <dbReference type="ARBA" id="ARBA00023125"/>
    </source>
</evidence>
<evidence type="ECO:0000313" key="5">
    <source>
        <dbReference type="Proteomes" id="UP000537188"/>
    </source>
</evidence>
<protein>
    <submittedName>
        <fullName evidence="4">TetR family transcriptional regulator</fullName>
    </submittedName>
</protein>
<feature type="domain" description="HTH tetR-type" evidence="3">
    <location>
        <begin position="21"/>
        <end position="81"/>
    </location>
</feature>
<dbReference type="GO" id="GO:0003700">
    <property type="term" value="F:DNA-binding transcription factor activity"/>
    <property type="evidence" value="ECO:0007669"/>
    <property type="project" value="TreeGrafter"/>
</dbReference>
<gene>
    <name evidence="4" type="ORF">HX828_21125</name>
</gene>
<dbReference type="PANTHER" id="PTHR30055:SF201">
    <property type="entry name" value="TRANSCRIPTIONAL REGULATORY PROTEIN"/>
    <property type="match status" value="1"/>
</dbReference>
<dbReference type="GO" id="GO:0000976">
    <property type="term" value="F:transcription cis-regulatory region binding"/>
    <property type="evidence" value="ECO:0007669"/>
    <property type="project" value="TreeGrafter"/>
</dbReference>
<evidence type="ECO:0000313" key="4">
    <source>
        <dbReference type="EMBL" id="NWE78057.1"/>
    </source>
</evidence>
<dbReference type="InterPro" id="IPR009057">
    <property type="entry name" value="Homeodomain-like_sf"/>
</dbReference>
<name>A0A7Y8K6M9_9PSED</name>
<accession>A0A7Y8K6M9</accession>